<sequence>MATRLHDFSSLNKSNDVSITNGREAVRYDYRGTTNGGGIKCRLHNKLRLVVKRASSLIKEQNLW</sequence>
<comment type="caution">
    <text evidence="1">The sequence shown here is derived from an EMBL/GenBank/DDBJ whole genome shotgun (WGS) entry which is preliminary data.</text>
</comment>
<evidence type="ECO:0000313" key="2">
    <source>
        <dbReference type="Proteomes" id="UP000775213"/>
    </source>
</evidence>
<keyword evidence="2" id="KW-1185">Reference proteome</keyword>
<dbReference type="AlphaFoldDB" id="A0AAV7GPN8"/>
<evidence type="ECO:0000313" key="1">
    <source>
        <dbReference type="EMBL" id="KAH0457517.1"/>
    </source>
</evidence>
<dbReference type="EMBL" id="JAGFBR010000012">
    <property type="protein sequence ID" value="KAH0457517.1"/>
    <property type="molecule type" value="Genomic_DNA"/>
</dbReference>
<dbReference type="Proteomes" id="UP000775213">
    <property type="component" value="Unassembled WGS sequence"/>
</dbReference>
<accession>A0AAV7GPN8</accession>
<proteinExistence type="predicted"/>
<reference evidence="1 2" key="1">
    <citation type="journal article" date="2021" name="Hortic Res">
        <title>Chromosome-scale assembly of the Dendrobium chrysotoxum genome enhances the understanding of orchid evolution.</title>
        <authorList>
            <person name="Zhang Y."/>
            <person name="Zhang G.Q."/>
            <person name="Zhang D."/>
            <person name="Liu X.D."/>
            <person name="Xu X.Y."/>
            <person name="Sun W.H."/>
            <person name="Yu X."/>
            <person name="Zhu X."/>
            <person name="Wang Z.W."/>
            <person name="Zhao X."/>
            <person name="Zhong W.Y."/>
            <person name="Chen H."/>
            <person name="Yin W.L."/>
            <person name="Huang T."/>
            <person name="Niu S.C."/>
            <person name="Liu Z.J."/>
        </authorList>
    </citation>
    <scope>NUCLEOTIDE SEQUENCE [LARGE SCALE GENOMIC DNA]</scope>
    <source>
        <strain evidence="1">Lindl</strain>
    </source>
</reference>
<organism evidence="1 2">
    <name type="scientific">Dendrobium chrysotoxum</name>
    <name type="common">Orchid</name>
    <dbReference type="NCBI Taxonomy" id="161865"/>
    <lineage>
        <taxon>Eukaryota</taxon>
        <taxon>Viridiplantae</taxon>
        <taxon>Streptophyta</taxon>
        <taxon>Embryophyta</taxon>
        <taxon>Tracheophyta</taxon>
        <taxon>Spermatophyta</taxon>
        <taxon>Magnoliopsida</taxon>
        <taxon>Liliopsida</taxon>
        <taxon>Asparagales</taxon>
        <taxon>Orchidaceae</taxon>
        <taxon>Epidendroideae</taxon>
        <taxon>Malaxideae</taxon>
        <taxon>Dendrobiinae</taxon>
        <taxon>Dendrobium</taxon>
    </lineage>
</organism>
<protein>
    <submittedName>
        <fullName evidence="1">Uncharacterized protein</fullName>
    </submittedName>
</protein>
<name>A0AAV7GPN8_DENCH</name>
<gene>
    <name evidence="1" type="ORF">IEQ34_012832</name>
</gene>